<keyword evidence="3 6" id="KW-0812">Transmembrane</keyword>
<comment type="subcellular location">
    <subcellularLocation>
        <location evidence="1">Cell membrane</location>
        <topology evidence="1">Multi-pass membrane protein</topology>
    </subcellularLocation>
</comment>
<evidence type="ECO:0000313" key="9">
    <source>
        <dbReference type="Proteomes" id="UP000664303"/>
    </source>
</evidence>
<evidence type="ECO:0000256" key="3">
    <source>
        <dbReference type="ARBA" id="ARBA00022692"/>
    </source>
</evidence>
<keyword evidence="2" id="KW-1003">Cell membrane</keyword>
<dbReference type="PANTHER" id="PTHR36115">
    <property type="entry name" value="PROLINE-RICH ANTIGEN HOMOLOG-RELATED"/>
    <property type="match status" value="1"/>
</dbReference>
<protein>
    <submittedName>
        <fullName evidence="8">RDD family protein</fullName>
    </submittedName>
</protein>
<evidence type="ECO:0000313" key="8">
    <source>
        <dbReference type="EMBL" id="MBN7796309.1"/>
    </source>
</evidence>
<feature type="transmembrane region" description="Helical" evidence="6">
    <location>
        <begin position="109"/>
        <end position="130"/>
    </location>
</feature>
<dbReference type="AlphaFoldDB" id="A0A939DDX0"/>
<feature type="transmembrane region" description="Helical" evidence="6">
    <location>
        <begin position="31"/>
        <end position="51"/>
    </location>
</feature>
<evidence type="ECO:0000256" key="1">
    <source>
        <dbReference type="ARBA" id="ARBA00004651"/>
    </source>
</evidence>
<dbReference type="EMBL" id="JAFKCZ010000004">
    <property type="protein sequence ID" value="MBN7796309.1"/>
    <property type="molecule type" value="Genomic_DNA"/>
</dbReference>
<dbReference type="InterPro" id="IPR010432">
    <property type="entry name" value="RDD"/>
</dbReference>
<evidence type="ECO:0000256" key="2">
    <source>
        <dbReference type="ARBA" id="ARBA00022475"/>
    </source>
</evidence>
<feature type="domain" description="RDD" evidence="7">
    <location>
        <begin position="17"/>
        <end position="145"/>
    </location>
</feature>
<feature type="transmembrane region" description="Helical" evidence="6">
    <location>
        <begin position="63"/>
        <end position="81"/>
    </location>
</feature>
<gene>
    <name evidence="8" type="ORF">JYP50_06895</name>
</gene>
<dbReference type="Pfam" id="PF06271">
    <property type="entry name" value="RDD"/>
    <property type="match status" value="1"/>
</dbReference>
<reference evidence="8" key="1">
    <citation type="submission" date="2021-02" db="EMBL/GenBank/DDBJ databases">
        <title>PHA producing bacteria isolated from coastal sediment in Guangdong, Shenzhen.</title>
        <authorList>
            <person name="Zheng W."/>
            <person name="Yu S."/>
            <person name="Huang Y."/>
        </authorList>
    </citation>
    <scope>NUCLEOTIDE SEQUENCE</scope>
    <source>
        <strain evidence="8">TN14-10</strain>
    </source>
</reference>
<dbReference type="RefSeq" id="WP_206559746.1">
    <property type="nucleotide sequence ID" value="NZ_JAFKCZ010000004.1"/>
</dbReference>
<keyword evidence="4 6" id="KW-1133">Transmembrane helix</keyword>
<evidence type="ECO:0000259" key="7">
    <source>
        <dbReference type="Pfam" id="PF06271"/>
    </source>
</evidence>
<dbReference type="InterPro" id="IPR051791">
    <property type="entry name" value="Pra-immunoreactive"/>
</dbReference>
<comment type="caution">
    <text evidence="8">The sequence shown here is derived from an EMBL/GenBank/DDBJ whole genome shotgun (WGS) entry which is preliminary data.</text>
</comment>
<sequence>MPKPAATSTAPATRTAPGLPRRLIAMVYDTFLVLPLIMLNVAIGMGVHGAIRGSGAEPLHPQLVQLIALLTATGFFSAFWLKSGQTLGMQAWRLKLIDSNGGKPSLWQAVRRCVAALLSAACLGAGYWWCLFDRRGRYWHDYLSGTELILVDKPAKK</sequence>
<dbReference type="Proteomes" id="UP000664303">
    <property type="component" value="Unassembled WGS sequence"/>
</dbReference>
<proteinExistence type="predicted"/>
<dbReference type="PANTHER" id="PTHR36115:SF10">
    <property type="entry name" value="RDD DOMAIN-CONTAINING PROTEIN"/>
    <property type="match status" value="1"/>
</dbReference>
<keyword evidence="5 6" id="KW-0472">Membrane</keyword>
<evidence type="ECO:0000256" key="4">
    <source>
        <dbReference type="ARBA" id="ARBA00022989"/>
    </source>
</evidence>
<dbReference type="GO" id="GO:0005886">
    <property type="term" value="C:plasma membrane"/>
    <property type="evidence" value="ECO:0007669"/>
    <property type="project" value="UniProtKB-SubCell"/>
</dbReference>
<organism evidence="8 9">
    <name type="scientific">Parahaliea mediterranea</name>
    <dbReference type="NCBI Taxonomy" id="651086"/>
    <lineage>
        <taxon>Bacteria</taxon>
        <taxon>Pseudomonadati</taxon>
        <taxon>Pseudomonadota</taxon>
        <taxon>Gammaproteobacteria</taxon>
        <taxon>Cellvibrionales</taxon>
        <taxon>Halieaceae</taxon>
        <taxon>Parahaliea</taxon>
    </lineage>
</organism>
<evidence type="ECO:0000256" key="6">
    <source>
        <dbReference type="SAM" id="Phobius"/>
    </source>
</evidence>
<keyword evidence="9" id="KW-1185">Reference proteome</keyword>
<name>A0A939DDX0_9GAMM</name>
<evidence type="ECO:0000256" key="5">
    <source>
        <dbReference type="ARBA" id="ARBA00023136"/>
    </source>
</evidence>
<accession>A0A939DDX0</accession>